<evidence type="ECO:0000313" key="2">
    <source>
        <dbReference type="EMBL" id="SVC01401.1"/>
    </source>
</evidence>
<dbReference type="Gene3D" id="3.40.50.150">
    <property type="entry name" value="Vaccinia Virus protein VP39"/>
    <property type="match status" value="1"/>
</dbReference>
<protein>
    <recommendedName>
        <fullName evidence="1">Methyltransferase type 11 domain-containing protein</fullName>
    </recommendedName>
</protein>
<evidence type="ECO:0000259" key="1">
    <source>
        <dbReference type="Pfam" id="PF08241"/>
    </source>
</evidence>
<dbReference type="Pfam" id="PF08241">
    <property type="entry name" value="Methyltransf_11"/>
    <property type="match status" value="1"/>
</dbReference>
<dbReference type="AlphaFoldDB" id="A0A382IRX3"/>
<proteinExistence type="predicted"/>
<dbReference type="SUPFAM" id="SSF53335">
    <property type="entry name" value="S-adenosyl-L-methionine-dependent methyltransferases"/>
    <property type="match status" value="1"/>
</dbReference>
<organism evidence="2">
    <name type="scientific">marine metagenome</name>
    <dbReference type="NCBI Taxonomy" id="408172"/>
    <lineage>
        <taxon>unclassified sequences</taxon>
        <taxon>metagenomes</taxon>
        <taxon>ecological metagenomes</taxon>
    </lineage>
</organism>
<dbReference type="GO" id="GO:0008757">
    <property type="term" value="F:S-adenosylmethionine-dependent methyltransferase activity"/>
    <property type="evidence" value="ECO:0007669"/>
    <property type="project" value="InterPro"/>
</dbReference>
<dbReference type="InterPro" id="IPR029063">
    <property type="entry name" value="SAM-dependent_MTases_sf"/>
</dbReference>
<reference evidence="2" key="1">
    <citation type="submission" date="2018-05" db="EMBL/GenBank/DDBJ databases">
        <authorList>
            <person name="Lanie J.A."/>
            <person name="Ng W.-L."/>
            <person name="Kazmierczak K.M."/>
            <person name="Andrzejewski T.M."/>
            <person name="Davidsen T.M."/>
            <person name="Wayne K.J."/>
            <person name="Tettelin H."/>
            <person name="Glass J.I."/>
            <person name="Rusch D."/>
            <person name="Podicherti R."/>
            <person name="Tsui H.-C.T."/>
            <person name="Winkler M.E."/>
        </authorList>
    </citation>
    <scope>NUCLEOTIDE SEQUENCE</scope>
</reference>
<dbReference type="EMBL" id="UINC01068631">
    <property type="protein sequence ID" value="SVC01401.1"/>
    <property type="molecule type" value="Genomic_DNA"/>
</dbReference>
<gene>
    <name evidence="2" type="ORF">METZ01_LOCUS254255</name>
</gene>
<feature type="non-terminal residue" evidence="2">
    <location>
        <position position="266"/>
    </location>
</feature>
<sequence>MFLWIFRRNENDVVNLYNTLSPVMQLATGGNMLNFGYWEDDDLSPTTAQNRLCDITGSMAELDSAKSLLDIGSGLSSPAMKWSTLYPNVEISCVNTNYDQLHTAKNLLREKSLHYPIYGINSTSTMLPFVKNSVDRIIALESAQHFKPFKHFIFESNRIMKKNGILTFAIPVTTENINLKNLGILAFTWSSEHYSKDFIINTASEKFHIAEKIQIGSQVFEPLADYYIKNRKKLRQIILMRYPTYVENILFKSILKMKSMSCEKLI</sequence>
<name>A0A382IRX3_9ZZZZ</name>
<accession>A0A382IRX3</accession>
<feature type="domain" description="Methyltransferase type 11" evidence="1">
    <location>
        <begin position="69"/>
        <end position="167"/>
    </location>
</feature>
<dbReference type="InterPro" id="IPR013216">
    <property type="entry name" value="Methyltransf_11"/>
</dbReference>